<keyword evidence="2 4" id="KW-0862">Zinc</keyword>
<dbReference type="InterPro" id="IPR013149">
    <property type="entry name" value="ADH-like_C"/>
</dbReference>
<dbReference type="CDD" id="cd08261">
    <property type="entry name" value="Zn_ADH7"/>
    <property type="match status" value="1"/>
</dbReference>
<dbReference type="InterPro" id="IPR013154">
    <property type="entry name" value="ADH-like_N"/>
</dbReference>
<comment type="cofactor">
    <cofactor evidence="4">
        <name>Zn(2+)</name>
        <dbReference type="ChEBI" id="CHEBI:29105"/>
    </cofactor>
</comment>
<keyword evidence="3" id="KW-0560">Oxidoreductase</keyword>
<reference evidence="6 7" key="1">
    <citation type="submission" date="2017-05" db="EMBL/GenBank/DDBJ databases">
        <authorList>
            <person name="Varghese N."/>
            <person name="Submissions S."/>
        </authorList>
    </citation>
    <scope>NUCLEOTIDE SEQUENCE [LARGE SCALE GENOMIC DNA]</scope>
    <source>
        <strain evidence="6 7">DSM 29734</strain>
    </source>
</reference>
<keyword evidence="7" id="KW-1185">Reference proteome</keyword>
<evidence type="ECO:0000313" key="6">
    <source>
        <dbReference type="EMBL" id="SMP16652.1"/>
    </source>
</evidence>
<dbReference type="SUPFAM" id="SSF51735">
    <property type="entry name" value="NAD(P)-binding Rossmann-fold domains"/>
    <property type="match status" value="1"/>
</dbReference>
<keyword evidence="1 4" id="KW-0479">Metal-binding</keyword>
<dbReference type="SUPFAM" id="SSF50129">
    <property type="entry name" value="GroES-like"/>
    <property type="match status" value="1"/>
</dbReference>
<comment type="caution">
    <text evidence="6">The sequence shown here is derived from an EMBL/GenBank/DDBJ whole genome shotgun (WGS) entry which is preliminary data.</text>
</comment>
<comment type="similarity">
    <text evidence="4">Belongs to the zinc-containing alcohol dehydrogenase family.</text>
</comment>
<evidence type="ECO:0000256" key="4">
    <source>
        <dbReference type="RuleBase" id="RU361277"/>
    </source>
</evidence>
<dbReference type="InterPro" id="IPR036291">
    <property type="entry name" value="NAD(P)-bd_dom_sf"/>
</dbReference>
<dbReference type="InterPro" id="IPR011032">
    <property type="entry name" value="GroES-like_sf"/>
</dbReference>
<dbReference type="PROSITE" id="PS00059">
    <property type="entry name" value="ADH_ZINC"/>
    <property type="match status" value="1"/>
</dbReference>
<accession>A0ABY1NSS6</accession>
<protein>
    <submittedName>
        <fullName evidence="6">2-desacetyl-2-hydroxyethyl bacteriochlorophyllide A dehydrogenase</fullName>
    </submittedName>
</protein>
<dbReference type="Proteomes" id="UP001157961">
    <property type="component" value="Unassembled WGS sequence"/>
</dbReference>
<evidence type="ECO:0000256" key="2">
    <source>
        <dbReference type="ARBA" id="ARBA00022833"/>
    </source>
</evidence>
<organism evidence="6 7">
    <name type="scientific">Shimia sagamensis</name>
    <dbReference type="NCBI Taxonomy" id="1566352"/>
    <lineage>
        <taxon>Bacteria</taxon>
        <taxon>Pseudomonadati</taxon>
        <taxon>Pseudomonadota</taxon>
        <taxon>Alphaproteobacteria</taxon>
        <taxon>Rhodobacterales</taxon>
        <taxon>Roseobacteraceae</taxon>
    </lineage>
</organism>
<sequence>MQALAITSIGETAFTTVEMPKLGPQDVLLEVGCVGLCGSDLNTFRGFNPLVKLPRIPGHEIGGTIVQTGPDVPTEYTSGATAIVIPYTACKKCSACRAGRPNACKFNETLGVQRDGGMASQLVVPYDRLILNDQLSLREQALVEPLSVGFHAVQRGSVTQNDTVVVLGAGMIGIGAVVGALARGARVIAVEISDAKQATLRSLGVQDIINPLTDSLSDRVATLTNGHGADVVIEAVGLPETFRSAVDLTCFGGRVVYVGYAKAEVSYNTSLFNLKELDIMGSRNATRSDFEAVIDHLQTKPELAQKLISRVFSWQDAAQAFPFWEANRQDIFKVMIDMQGNDND</sequence>
<feature type="domain" description="Enoyl reductase (ER)" evidence="5">
    <location>
        <begin position="7"/>
        <end position="336"/>
    </location>
</feature>
<dbReference type="Gene3D" id="3.90.180.10">
    <property type="entry name" value="Medium-chain alcohol dehydrogenases, catalytic domain"/>
    <property type="match status" value="1"/>
</dbReference>
<name>A0ABY1NSS6_9RHOB</name>
<dbReference type="Pfam" id="PF08240">
    <property type="entry name" value="ADH_N"/>
    <property type="match status" value="1"/>
</dbReference>
<gene>
    <name evidence="6" type="ORF">SAMN06265373_10374</name>
</gene>
<evidence type="ECO:0000256" key="1">
    <source>
        <dbReference type="ARBA" id="ARBA00022723"/>
    </source>
</evidence>
<evidence type="ECO:0000256" key="3">
    <source>
        <dbReference type="ARBA" id="ARBA00023002"/>
    </source>
</evidence>
<evidence type="ECO:0000313" key="7">
    <source>
        <dbReference type="Proteomes" id="UP001157961"/>
    </source>
</evidence>
<dbReference type="InterPro" id="IPR002328">
    <property type="entry name" value="ADH_Zn_CS"/>
</dbReference>
<dbReference type="Gene3D" id="3.40.50.720">
    <property type="entry name" value="NAD(P)-binding Rossmann-like Domain"/>
    <property type="match status" value="1"/>
</dbReference>
<dbReference type="InterPro" id="IPR050129">
    <property type="entry name" value="Zn_alcohol_dh"/>
</dbReference>
<dbReference type="RefSeq" id="WP_283425542.1">
    <property type="nucleotide sequence ID" value="NZ_FXTY01000003.1"/>
</dbReference>
<dbReference type="InterPro" id="IPR020843">
    <property type="entry name" value="ER"/>
</dbReference>
<dbReference type="PANTHER" id="PTHR43401">
    <property type="entry name" value="L-THREONINE 3-DEHYDROGENASE"/>
    <property type="match status" value="1"/>
</dbReference>
<dbReference type="PANTHER" id="PTHR43401:SF2">
    <property type="entry name" value="L-THREONINE 3-DEHYDROGENASE"/>
    <property type="match status" value="1"/>
</dbReference>
<proteinExistence type="inferred from homology"/>
<evidence type="ECO:0000259" key="5">
    <source>
        <dbReference type="SMART" id="SM00829"/>
    </source>
</evidence>
<dbReference type="Pfam" id="PF00107">
    <property type="entry name" value="ADH_zinc_N"/>
    <property type="match status" value="1"/>
</dbReference>
<dbReference type="SMART" id="SM00829">
    <property type="entry name" value="PKS_ER"/>
    <property type="match status" value="1"/>
</dbReference>
<dbReference type="EMBL" id="FXTY01000003">
    <property type="protein sequence ID" value="SMP16652.1"/>
    <property type="molecule type" value="Genomic_DNA"/>
</dbReference>